<dbReference type="AlphaFoldDB" id="A0AAV5PRX5"/>
<sequence length="708" mass="79765">MQGKEILTKIQPYIKDNEVLKSDFEKEFGQFTISEQKALIDILSKININIVDFYSQQGNMISGKWFFPSGRDLQKVAAANPAIENFRDNSLSSMTREVCQNSLDAVVDNTKPVTVKFKEFDIIAEDLPGYHTLKEDILPAAKREWLEDKKTQQLINSMENCLNREKIKVLKISDFNTTGLKHGNWESLVEQVGSSFKSDEGSAGSFGIGKAAPFAVSQIWMVFYSTKVGNTKKSIGVMQFVSFEKGDEVTQGPGYFSVDGESKKPFSNEVPFDSEKRTEDGTDIYIIGVPSNWEKGVELSLFENFLVSMTDTQEIPQKLRVYLNDEPIDAKKIKKTYLNKLNAHKQKKDKPNSVSYYEVLHDDNKIICHLNGLQDFGVAPEETLLFISANIENPNRRVLMSRKSGMKIYDHKGFSRTIKFSAIFCAVGDRINSILKQVENVSHDKWSPERYPDPQYANRFLRALRKSIKDAVIKNCSPKIEKVVDAFGVADFLPDTKNGDELRDSDELLKVHPQVDFKENSTISHVHPVRHQEVDNEKIANSLRMAENGLSKGNGNQGGSSRFNSDNGGLRTPKDGKNDGLGKEGQGNNKPSEESDQQIHYLESVSRKTVTTYAYHLIERDASLGKYDLMLKPNQTISDVKIVISVVGDSGNKSNISIQRATINSIQLRVNRNHIFIATVQQGIWTKIGVQFKEPGRLKMEVDTYAAR</sequence>
<dbReference type="EMBL" id="BSWK01000041">
    <property type="protein sequence ID" value="GMB87390.1"/>
    <property type="molecule type" value="Genomic_DNA"/>
</dbReference>
<evidence type="ECO:0000313" key="3">
    <source>
        <dbReference type="Proteomes" id="UP001165243"/>
    </source>
</evidence>
<evidence type="ECO:0000256" key="1">
    <source>
        <dbReference type="SAM" id="MobiDB-lite"/>
    </source>
</evidence>
<reference evidence="2" key="1">
    <citation type="submission" date="2023-04" db="EMBL/GenBank/DDBJ databases">
        <title>Draft genome sequences of Lactobacillus delbrueckii subsp. bulgaricus ME-900 and ME-901 with improved acid tolerance.</title>
        <authorList>
            <person name="Ishida T."/>
            <person name="Yamamoto E."/>
            <person name="Koizumi A."/>
            <person name="Fujiwara S."/>
            <person name="Makino S."/>
            <person name="Kano H."/>
            <person name="Kimura K."/>
        </authorList>
    </citation>
    <scope>NUCLEOTIDE SEQUENCE</scope>
    <source>
        <strain evidence="2">ME-900</strain>
    </source>
</reference>
<evidence type="ECO:0000313" key="2">
    <source>
        <dbReference type="EMBL" id="GMB87390.1"/>
    </source>
</evidence>
<dbReference type="RefSeq" id="WP_194845987.1">
    <property type="nucleotide sequence ID" value="NZ_BSWJ01000043.1"/>
</dbReference>
<proteinExistence type="predicted"/>
<comment type="caution">
    <text evidence="2">The sequence shown here is derived from an EMBL/GenBank/DDBJ whole genome shotgun (WGS) entry which is preliminary data.</text>
</comment>
<name>A0AAV5PRX5_LACDE</name>
<feature type="region of interest" description="Disordered" evidence="1">
    <location>
        <begin position="548"/>
        <end position="599"/>
    </location>
</feature>
<protein>
    <submittedName>
        <fullName evidence="2">Uncharacterized protein</fullName>
    </submittedName>
</protein>
<feature type="compositionally biased region" description="Polar residues" evidence="1">
    <location>
        <begin position="551"/>
        <end position="567"/>
    </location>
</feature>
<gene>
    <name evidence="2" type="ORF">ME0900_17640</name>
</gene>
<feature type="compositionally biased region" description="Basic and acidic residues" evidence="1">
    <location>
        <begin position="572"/>
        <end position="582"/>
    </location>
</feature>
<dbReference type="Proteomes" id="UP001165243">
    <property type="component" value="Unassembled WGS sequence"/>
</dbReference>
<organism evidence="2 3">
    <name type="scientific">Lactobacillus delbrueckii subsp. bulgaricus</name>
    <dbReference type="NCBI Taxonomy" id="1585"/>
    <lineage>
        <taxon>Bacteria</taxon>
        <taxon>Bacillati</taxon>
        <taxon>Bacillota</taxon>
        <taxon>Bacilli</taxon>
        <taxon>Lactobacillales</taxon>
        <taxon>Lactobacillaceae</taxon>
        <taxon>Lactobacillus</taxon>
    </lineage>
</organism>
<accession>A0AAV5PRX5</accession>